<dbReference type="Gene3D" id="3.10.120.10">
    <property type="entry name" value="Cytochrome b5-like heme/steroid binding domain"/>
    <property type="match status" value="1"/>
</dbReference>
<dbReference type="EMBL" id="JAODUO010001657">
    <property type="protein sequence ID" value="KAK2160284.1"/>
    <property type="molecule type" value="Genomic_DNA"/>
</dbReference>
<evidence type="ECO:0000256" key="2">
    <source>
        <dbReference type="ARBA" id="ARBA00022617"/>
    </source>
</evidence>
<gene>
    <name evidence="9" type="ORF">NP493_1652g00009</name>
</gene>
<organism evidence="9 10">
    <name type="scientific">Ridgeia piscesae</name>
    <name type="common">Tubeworm</name>
    <dbReference type="NCBI Taxonomy" id="27915"/>
    <lineage>
        <taxon>Eukaryota</taxon>
        <taxon>Metazoa</taxon>
        <taxon>Spiralia</taxon>
        <taxon>Lophotrochozoa</taxon>
        <taxon>Annelida</taxon>
        <taxon>Polychaeta</taxon>
        <taxon>Sedentaria</taxon>
        <taxon>Canalipalpata</taxon>
        <taxon>Sabellida</taxon>
        <taxon>Siboglinidae</taxon>
        <taxon>Ridgeia</taxon>
    </lineage>
</organism>
<dbReference type="InterPro" id="IPR050577">
    <property type="entry name" value="MAPR/NEUFC/NENF-like"/>
</dbReference>
<dbReference type="SMART" id="SM01117">
    <property type="entry name" value="Cyt-b5"/>
    <property type="match status" value="1"/>
</dbReference>
<name>A0AAD9NAP7_RIDPI</name>
<comment type="subcellular location">
    <subcellularLocation>
        <location evidence="1">Endoplasmic reticulum</location>
    </subcellularLocation>
</comment>
<sequence>MSNPHSFHLNPHSGATSCNVRSSVSQQQAEMEGAMSVKISCLLLSLVGISLVLGAYQPIKIEVDKNVETKIFTDEEIANYDGSQEDKPIYMAVKGAVFDVTSGKSFYGKKGPYNALAGKDATLGVAKMSLQPEDLISDVSSLSDEQLKELDTTFEQVYTAKYPVVGYMSYLIDQQEADAARREDL</sequence>
<feature type="domain" description="Cytochrome b5 heme-binding" evidence="8">
    <location>
        <begin position="72"/>
        <end position="169"/>
    </location>
</feature>
<dbReference type="GO" id="GO:0016020">
    <property type="term" value="C:membrane"/>
    <property type="evidence" value="ECO:0007669"/>
    <property type="project" value="TreeGrafter"/>
</dbReference>
<feature type="region of interest" description="Disordered" evidence="7">
    <location>
        <begin position="1"/>
        <end position="21"/>
    </location>
</feature>
<keyword evidence="10" id="KW-1185">Reference proteome</keyword>
<evidence type="ECO:0000256" key="6">
    <source>
        <dbReference type="ARBA" id="ARBA00038357"/>
    </source>
</evidence>
<keyword evidence="4" id="KW-0256">Endoplasmic reticulum</keyword>
<dbReference type="PANTHER" id="PTHR10281:SF72">
    <property type="entry name" value="NEUDESIN"/>
    <property type="match status" value="1"/>
</dbReference>
<evidence type="ECO:0000259" key="8">
    <source>
        <dbReference type="SMART" id="SM01117"/>
    </source>
</evidence>
<protein>
    <recommendedName>
        <fullName evidence="8">Cytochrome b5 heme-binding domain-containing protein</fullName>
    </recommendedName>
</protein>
<keyword evidence="3" id="KW-0479">Metal-binding</keyword>
<dbReference type="Proteomes" id="UP001209878">
    <property type="component" value="Unassembled WGS sequence"/>
</dbReference>
<dbReference type="PANTHER" id="PTHR10281">
    <property type="entry name" value="MEMBRANE-ASSOCIATED PROGESTERONE RECEPTOR COMPONENT-RELATED"/>
    <property type="match status" value="1"/>
</dbReference>
<comment type="caution">
    <text evidence="9">The sequence shown here is derived from an EMBL/GenBank/DDBJ whole genome shotgun (WGS) entry which is preliminary data.</text>
</comment>
<dbReference type="AlphaFoldDB" id="A0AAD9NAP7"/>
<evidence type="ECO:0000313" key="10">
    <source>
        <dbReference type="Proteomes" id="UP001209878"/>
    </source>
</evidence>
<accession>A0AAD9NAP7</accession>
<dbReference type="InterPro" id="IPR001199">
    <property type="entry name" value="Cyt_B5-like_heme/steroid-bd"/>
</dbReference>
<comment type="similarity">
    <text evidence="6">Belongs to the cytochrome b5 family. MAPR subfamily.</text>
</comment>
<dbReference type="SUPFAM" id="SSF55856">
    <property type="entry name" value="Cytochrome b5-like heme/steroid binding domain"/>
    <property type="match status" value="1"/>
</dbReference>
<reference evidence="9" key="1">
    <citation type="journal article" date="2023" name="Mol. Biol. Evol.">
        <title>Third-Generation Sequencing Reveals the Adaptive Role of the Epigenome in Three Deep-Sea Polychaetes.</title>
        <authorList>
            <person name="Perez M."/>
            <person name="Aroh O."/>
            <person name="Sun Y."/>
            <person name="Lan Y."/>
            <person name="Juniper S.K."/>
            <person name="Young C.R."/>
            <person name="Angers B."/>
            <person name="Qian P.Y."/>
        </authorList>
    </citation>
    <scope>NUCLEOTIDE SEQUENCE</scope>
    <source>
        <strain evidence="9">R07B-5</strain>
    </source>
</reference>
<dbReference type="InterPro" id="IPR036400">
    <property type="entry name" value="Cyt_B5-like_heme/steroid_sf"/>
</dbReference>
<evidence type="ECO:0000256" key="7">
    <source>
        <dbReference type="SAM" id="MobiDB-lite"/>
    </source>
</evidence>
<evidence type="ECO:0000313" key="9">
    <source>
        <dbReference type="EMBL" id="KAK2160284.1"/>
    </source>
</evidence>
<evidence type="ECO:0000256" key="4">
    <source>
        <dbReference type="ARBA" id="ARBA00022824"/>
    </source>
</evidence>
<keyword evidence="5" id="KW-0408">Iron</keyword>
<dbReference type="FunFam" id="3.10.120.10:FF:000003">
    <property type="entry name" value="membrane-associated progesterone receptor component 1"/>
    <property type="match status" value="1"/>
</dbReference>
<keyword evidence="2" id="KW-0349">Heme</keyword>
<evidence type="ECO:0000256" key="1">
    <source>
        <dbReference type="ARBA" id="ARBA00004240"/>
    </source>
</evidence>
<dbReference type="Pfam" id="PF00173">
    <property type="entry name" value="Cyt-b5"/>
    <property type="match status" value="1"/>
</dbReference>
<dbReference type="GO" id="GO:0005783">
    <property type="term" value="C:endoplasmic reticulum"/>
    <property type="evidence" value="ECO:0007669"/>
    <property type="project" value="UniProtKB-SubCell"/>
</dbReference>
<dbReference type="GO" id="GO:0046872">
    <property type="term" value="F:metal ion binding"/>
    <property type="evidence" value="ECO:0007669"/>
    <property type="project" value="UniProtKB-KW"/>
</dbReference>
<proteinExistence type="inferred from homology"/>
<evidence type="ECO:0000256" key="5">
    <source>
        <dbReference type="ARBA" id="ARBA00023004"/>
    </source>
</evidence>
<evidence type="ECO:0000256" key="3">
    <source>
        <dbReference type="ARBA" id="ARBA00022723"/>
    </source>
</evidence>